<feature type="transmembrane region" description="Helical" evidence="1">
    <location>
        <begin position="6"/>
        <end position="24"/>
    </location>
</feature>
<dbReference type="Pfam" id="PF14402">
    <property type="entry name" value="7TM_transglut"/>
    <property type="match status" value="1"/>
</dbReference>
<feature type="transmembrane region" description="Helical" evidence="1">
    <location>
        <begin position="409"/>
        <end position="427"/>
    </location>
</feature>
<reference evidence="4 5" key="1">
    <citation type="submission" date="2013-07" db="EMBL/GenBank/DDBJ databases">
        <title>Sulfurimonas hongkongensis AST-10 Genome Sequencing.</title>
        <authorList>
            <person name="Cai L."/>
            <person name="Zhang T."/>
        </authorList>
    </citation>
    <scope>NUCLEOTIDE SEQUENCE [LARGE SCALE GENOMIC DNA]</scope>
    <source>
        <strain evidence="4 5">AST-10</strain>
    </source>
</reference>
<protein>
    <recommendedName>
        <fullName evidence="6">Gonadoliberin III</fullName>
    </recommendedName>
</protein>
<dbReference type="InterPro" id="IPR025838">
    <property type="entry name" value="Transglut_i_TM"/>
</dbReference>
<dbReference type="STRING" id="1172190.M947_01695"/>
<comment type="caution">
    <text evidence="4">The sequence shown here is derived from an EMBL/GenBank/DDBJ whole genome shotgun (WGS) entry which is preliminary data.</text>
</comment>
<keyword evidence="1" id="KW-1133">Transmembrane helix</keyword>
<feature type="domain" description="7 transmembrane helices usually fused to an inactive transglutaminase" evidence="3">
    <location>
        <begin position="260"/>
        <end position="503"/>
    </location>
</feature>
<dbReference type="AlphaFoldDB" id="T0JHE6"/>
<feature type="domain" description="Inactive transglutaminase fused to 7 transmembrane helices" evidence="2">
    <location>
        <begin position="25"/>
        <end position="186"/>
    </location>
</feature>
<dbReference type="Proteomes" id="UP000015520">
    <property type="component" value="Unassembled WGS sequence"/>
</dbReference>
<feature type="transmembrane region" description="Helical" evidence="1">
    <location>
        <begin position="382"/>
        <end position="403"/>
    </location>
</feature>
<dbReference type="EMBL" id="AUPZ01000002">
    <property type="protein sequence ID" value="EQB40540.1"/>
    <property type="molecule type" value="Genomic_DNA"/>
</dbReference>
<evidence type="ECO:0000256" key="1">
    <source>
        <dbReference type="SAM" id="Phobius"/>
    </source>
</evidence>
<dbReference type="InterPro" id="IPR025840">
    <property type="entry name" value="7TM_transglut"/>
</dbReference>
<dbReference type="eggNOG" id="COG1305">
    <property type="taxonomic scope" value="Bacteria"/>
</dbReference>
<organism evidence="4 5">
    <name type="scientific">Sulfurimonas hongkongensis</name>
    <dbReference type="NCBI Taxonomy" id="1172190"/>
    <lineage>
        <taxon>Bacteria</taxon>
        <taxon>Pseudomonadati</taxon>
        <taxon>Campylobacterota</taxon>
        <taxon>Epsilonproteobacteria</taxon>
        <taxon>Campylobacterales</taxon>
        <taxon>Sulfurimonadaceae</taxon>
        <taxon>Sulfurimonas</taxon>
    </lineage>
</organism>
<accession>T0JHE6</accession>
<keyword evidence="1" id="KW-0472">Membrane</keyword>
<dbReference type="OrthoDB" id="253840at2"/>
<name>T0JHE6_9BACT</name>
<dbReference type="PATRIC" id="fig|1172190.3.peg.329"/>
<evidence type="ECO:0008006" key="6">
    <source>
        <dbReference type="Google" id="ProtNLM"/>
    </source>
</evidence>
<feature type="transmembrane region" description="Helical" evidence="1">
    <location>
        <begin position="344"/>
        <end position="370"/>
    </location>
</feature>
<evidence type="ECO:0000313" key="5">
    <source>
        <dbReference type="Proteomes" id="UP000015520"/>
    </source>
</evidence>
<feature type="transmembrane region" description="Helical" evidence="1">
    <location>
        <begin position="311"/>
        <end position="332"/>
    </location>
</feature>
<keyword evidence="1" id="KW-0812">Transmembrane</keyword>
<sequence>MISKNLLYLFVFFLALLGVFIAIMRHEQTQIPFLSSEKKDVWMVEARVEFKAQNNTPITVSLSLPEDTSGYKLYFEQSVSAGYGFSMVQKDGIKRGEWSIRQAKGKQVLYYKAQIVQDFTDDLPLNKVESKLNPKDDILWSASEQIAAKEILDLAYAKSSNNITFTRELIKILKNIEKRDDSSLLLLKHNYMDVLSKLLTDAGVVHRVSLALELEDARRNKALTSVIEVLDKGEWILFDPKNALQDVNKNFLLWTRGGKSLIDVVGGTNATVNFSMVKQNMPALELAKAHFDESGFGIFSVHRLPIEEQSIFKMLLLLPIGALITVFMRLIIGVKTSGTFMPVLIAMAFLQTSLFLGLLNFVVLVAIGLLLRGYLSNLNLLLVSRIATIIVIVIFLVAFMTLIGYEMGFNTGMSVAFFPIIILAWTIERMSILWEEEGAKEVLTQGSGSLLVAILAYMAMINGYVAHLFFNFPELHLIVIALMILMGRYTGYRLLELRRFREFKNI</sequence>
<keyword evidence="5" id="KW-1185">Reference proteome</keyword>
<dbReference type="Pfam" id="PF14400">
    <property type="entry name" value="Transglut_i_TM"/>
    <property type="match status" value="1"/>
</dbReference>
<gene>
    <name evidence="4" type="ORF">M947_01695</name>
</gene>
<feature type="transmembrane region" description="Helical" evidence="1">
    <location>
        <begin position="475"/>
        <end position="495"/>
    </location>
</feature>
<evidence type="ECO:0000313" key="4">
    <source>
        <dbReference type="EMBL" id="EQB40540.1"/>
    </source>
</evidence>
<feature type="transmembrane region" description="Helical" evidence="1">
    <location>
        <begin position="448"/>
        <end position="469"/>
    </location>
</feature>
<evidence type="ECO:0000259" key="3">
    <source>
        <dbReference type="Pfam" id="PF14402"/>
    </source>
</evidence>
<evidence type="ECO:0000259" key="2">
    <source>
        <dbReference type="Pfam" id="PF14400"/>
    </source>
</evidence>
<proteinExistence type="predicted"/>